<name>A0A164AE67_9BRAD</name>
<dbReference type="Proteomes" id="UP000076574">
    <property type="component" value="Unassembled WGS sequence"/>
</dbReference>
<evidence type="ECO:0000313" key="1">
    <source>
        <dbReference type="EMBL" id="KZD24670.1"/>
    </source>
</evidence>
<proteinExistence type="predicted"/>
<reference evidence="1 2" key="1">
    <citation type="submission" date="2016-03" db="EMBL/GenBank/DDBJ databases">
        <title>Microsymbionts genomes from the relict species Vavilovia formosa (Stev.) Fed.</title>
        <authorList>
            <person name="Kopat V."/>
            <person name="Chirak E."/>
            <person name="Kimeklis A."/>
            <person name="Andronov E."/>
        </authorList>
    </citation>
    <scope>NUCLEOTIDE SEQUENCE [LARGE SCALE GENOMIC DNA]</scope>
    <source>
        <strain evidence="1 2">Vaf07</strain>
    </source>
</reference>
<dbReference type="EMBL" id="LVYV01000002">
    <property type="protein sequence ID" value="KZD24670.1"/>
    <property type="molecule type" value="Genomic_DNA"/>
</dbReference>
<accession>A0A164AE67</accession>
<protein>
    <submittedName>
        <fullName evidence="1">Uncharacterized protein</fullName>
    </submittedName>
</protein>
<gene>
    <name evidence="1" type="ORF">A4A58_20135</name>
</gene>
<organism evidence="1 2">
    <name type="scientific">Tardiphaga robiniae</name>
    <dbReference type="NCBI Taxonomy" id="943830"/>
    <lineage>
        <taxon>Bacteria</taxon>
        <taxon>Pseudomonadati</taxon>
        <taxon>Pseudomonadota</taxon>
        <taxon>Alphaproteobacteria</taxon>
        <taxon>Hyphomicrobiales</taxon>
        <taxon>Nitrobacteraceae</taxon>
        <taxon>Tardiphaga</taxon>
    </lineage>
</organism>
<sequence>MVAGLTALHVFCEFFTFEFLELFFAALGFRAAFTTTAARAGFLAGRAIGFLTMLGTRCCCQSIMPD</sequence>
<evidence type="ECO:0000313" key="2">
    <source>
        <dbReference type="Proteomes" id="UP000076574"/>
    </source>
</evidence>
<keyword evidence="2" id="KW-1185">Reference proteome</keyword>
<dbReference type="AlphaFoldDB" id="A0A164AE67"/>
<comment type="caution">
    <text evidence="1">The sequence shown here is derived from an EMBL/GenBank/DDBJ whole genome shotgun (WGS) entry which is preliminary data.</text>
</comment>